<dbReference type="PROSITE" id="PS50931">
    <property type="entry name" value="HTH_LYSR"/>
    <property type="match status" value="1"/>
</dbReference>
<dbReference type="Gene3D" id="1.10.10.10">
    <property type="entry name" value="Winged helix-like DNA-binding domain superfamily/Winged helix DNA-binding domain"/>
    <property type="match status" value="1"/>
</dbReference>
<evidence type="ECO:0000259" key="7">
    <source>
        <dbReference type="PROSITE" id="PS50931"/>
    </source>
</evidence>
<dbReference type="InterPro" id="IPR005119">
    <property type="entry name" value="LysR_subst-bd"/>
</dbReference>
<gene>
    <name evidence="8" type="ORF">GCM10007298_32430</name>
</gene>
<evidence type="ECO:0000256" key="6">
    <source>
        <dbReference type="SAM" id="MobiDB-lite"/>
    </source>
</evidence>
<organism evidence="8 9">
    <name type="scientific">Williamsia phyllosphaerae</name>
    <dbReference type="NCBI Taxonomy" id="885042"/>
    <lineage>
        <taxon>Bacteria</taxon>
        <taxon>Bacillati</taxon>
        <taxon>Actinomycetota</taxon>
        <taxon>Actinomycetes</taxon>
        <taxon>Mycobacteriales</taxon>
        <taxon>Nocardiaceae</taxon>
        <taxon>Williamsia</taxon>
    </lineage>
</organism>
<dbReference type="PRINTS" id="PR00039">
    <property type="entry name" value="HTHLYSR"/>
</dbReference>
<keyword evidence="3" id="KW-0238">DNA-binding</keyword>
<evidence type="ECO:0000256" key="3">
    <source>
        <dbReference type="ARBA" id="ARBA00023125"/>
    </source>
</evidence>
<dbReference type="EMBL" id="BMCS01000002">
    <property type="protein sequence ID" value="GGF34140.1"/>
    <property type="molecule type" value="Genomic_DNA"/>
</dbReference>
<dbReference type="Proteomes" id="UP000632454">
    <property type="component" value="Unassembled WGS sequence"/>
</dbReference>
<dbReference type="Gene3D" id="3.40.190.10">
    <property type="entry name" value="Periplasmic binding protein-like II"/>
    <property type="match status" value="2"/>
</dbReference>
<protein>
    <recommendedName>
        <fullName evidence="7">HTH lysR-type domain-containing protein</fullName>
    </recommendedName>
</protein>
<reference evidence="9" key="1">
    <citation type="journal article" date="2019" name="Int. J. Syst. Evol. Microbiol.">
        <title>The Global Catalogue of Microorganisms (GCM) 10K type strain sequencing project: providing services to taxonomists for standard genome sequencing and annotation.</title>
        <authorList>
            <consortium name="The Broad Institute Genomics Platform"/>
            <consortium name="The Broad Institute Genome Sequencing Center for Infectious Disease"/>
            <person name="Wu L."/>
            <person name="Ma J."/>
        </authorList>
    </citation>
    <scope>NUCLEOTIDE SEQUENCE [LARGE SCALE GENOMIC DNA]</scope>
    <source>
        <strain evidence="9">CCM 7855</strain>
    </source>
</reference>
<keyword evidence="2" id="KW-0805">Transcription regulation</keyword>
<comment type="similarity">
    <text evidence="1">Belongs to the LysR transcriptional regulatory family.</text>
</comment>
<evidence type="ECO:0000313" key="8">
    <source>
        <dbReference type="EMBL" id="GGF34140.1"/>
    </source>
</evidence>
<keyword evidence="5" id="KW-0804">Transcription</keyword>
<dbReference type="Pfam" id="PF03466">
    <property type="entry name" value="LysR_substrate"/>
    <property type="match status" value="1"/>
</dbReference>
<dbReference type="InterPro" id="IPR036388">
    <property type="entry name" value="WH-like_DNA-bd_sf"/>
</dbReference>
<evidence type="ECO:0000256" key="2">
    <source>
        <dbReference type="ARBA" id="ARBA00023015"/>
    </source>
</evidence>
<feature type="compositionally biased region" description="Basic and acidic residues" evidence="6">
    <location>
        <begin position="304"/>
        <end position="319"/>
    </location>
</feature>
<dbReference type="PANTHER" id="PTHR30346:SF0">
    <property type="entry name" value="HCA OPERON TRANSCRIPTIONAL ACTIVATOR HCAR"/>
    <property type="match status" value="1"/>
</dbReference>
<feature type="domain" description="HTH lysR-type" evidence="7">
    <location>
        <begin position="1"/>
        <end position="58"/>
    </location>
</feature>
<dbReference type="SUPFAM" id="SSF53850">
    <property type="entry name" value="Periplasmic binding protein-like II"/>
    <property type="match status" value="1"/>
</dbReference>
<dbReference type="InterPro" id="IPR000847">
    <property type="entry name" value="LysR_HTH_N"/>
</dbReference>
<dbReference type="RefSeq" id="WP_188490973.1">
    <property type="nucleotide sequence ID" value="NZ_BMCS01000002.1"/>
</dbReference>
<keyword evidence="4" id="KW-0010">Activator</keyword>
<dbReference type="PANTHER" id="PTHR30346">
    <property type="entry name" value="TRANSCRIPTIONAL DUAL REGULATOR HCAR-RELATED"/>
    <property type="match status" value="1"/>
</dbReference>
<evidence type="ECO:0000256" key="4">
    <source>
        <dbReference type="ARBA" id="ARBA00023159"/>
    </source>
</evidence>
<name>A0ABQ1V302_9NOCA</name>
<accession>A0ABQ1V302</accession>
<evidence type="ECO:0000256" key="5">
    <source>
        <dbReference type="ARBA" id="ARBA00023163"/>
    </source>
</evidence>
<dbReference type="Pfam" id="PF00126">
    <property type="entry name" value="HTH_1"/>
    <property type="match status" value="1"/>
</dbReference>
<dbReference type="CDD" id="cd08414">
    <property type="entry name" value="PBP2_LTTR_aromatics_like"/>
    <property type="match status" value="1"/>
</dbReference>
<dbReference type="InterPro" id="IPR036390">
    <property type="entry name" value="WH_DNA-bd_sf"/>
</dbReference>
<keyword evidence="9" id="KW-1185">Reference proteome</keyword>
<dbReference type="SUPFAM" id="SSF46785">
    <property type="entry name" value="Winged helix' DNA-binding domain"/>
    <property type="match status" value="1"/>
</dbReference>
<feature type="region of interest" description="Disordered" evidence="6">
    <location>
        <begin position="304"/>
        <end position="360"/>
    </location>
</feature>
<sequence length="360" mass="38179">MDFRHLVSFITLAEELHFGRAAARLHLSQPSLSAQLQKLEKSLDVSLVVRNSHEVRLTASGVEFAKQARMVIAQMDKAVDVTKSTAAGQSGALNVSYNFPASRHVLPSALTKMNERHPKVVVSLCEKRTGPQLDGLTNGSVDVALVYGRPHSDGFRSRKILSKVPIVAVVGRSHPWAGRTSVRCAELANERCVLFARDQCPAMYDAIVSAAADAQATLSIVQTSDDPSGTAHMVAIKPYVAFASLSRAAAVGMGTVGASSVAVKLVDPIPTIDLYMVWSASTVNSAVDAFVECVDDVCAEAESNRAAETKRAAESKRGSETGSAPGASTPGAPRSKRPPHDPSALTTRQRVVAEVRTPAS</sequence>
<proteinExistence type="inferred from homology"/>
<evidence type="ECO:0000313" key="9">
    <source>
        <dbReference type="Proteomes" id="UP000632454"/>
    </source>
</evidence>
<comment type="caution">
    <text evidence="8">The sequence shown here is derived from an EMBL/GenBank/DDBJ whole genome shotgun (WGS) entry which is preliminary data.</text>
</comment>
<evidence type="ECO:0000256" key="1">
    <source>
        <dbReference type="ARBA" id="ARBA00009437"/>
    </source>
</evidence>